<dbReference type="SUPFAM" id="SSF49879">
    <property type="entry name" value="SMAD/FHA domain"/>
    <property type="match status" value="1"/>
</dbReference>
<dbReference type="Pfam" id="PF12401">
    <property type="entry name" value="FhaA_N"/>
    <property type="match status" value="1"/>
</dbReference>
<comment type="caution">
    <text evidence="3">The sequence shown here is derived from an EMBL/GenBank/DDBJ whole genome shotgun (WGS) entry which is preliminary data.</text>
</comment>
<dbReference type="InterPro" id="IPR022128">
    <property type="entry name" value="FhaA_N"/>
</dbReference>
<dbReference type="Pfam" id="PF00498">
    <property type="entry name" value="FHA"/>
    <property type="match status" value="1"/>
</dbReference>
<dbReference type="EMBL" id="QFGA01000002">
    <property type="protein sequence ID" value="TEB05737.1"/>
    <property type="molecule type" value="Genomic_DNA"/>
</dbReference>
<protein>
    <submittedName>
        <fullName evidence="3">Glycogen accumulation regulator GarA</fullName>
    </submittedName>
</protein>
<dbReference type="InterPro" id="IPR008984">
    <property type="entry name" value="SMAD_FHA_dom_sf"/>
</dbReference>
<dbReference type="PANTHER" id="PTHR23308">
    <property type="entry name" value="NUCLEAR INHIBITOR OF PROTEIN PHOSPHATASE-1"/>
    <property type="match status" value="1"/>
</dbReference>
<organism evidence="3 4">
    <name type="scientific">Pelotomaculum schinkii</name>
    <dbReference type="NCBI Taxonomy" id="78350"/>
    <lineage>
        <taxon>Bacteria</taxon>
        <taxon>Bacillati</taxon>
        <taxon>Bacillota</taxon>
        <taxon>Clostridia</taxon>
        <taxon>Eubacteriales</taxon>
        <taxon>Desulfotomaculaceae</taxon>
        <taxon>Pelotomaculum</taxon>
    </lineage>
</organism>
<evidence type="ECO:0000256" key="1">
    <source>
        <dbReference type="SAM" id="MobiDB-lite"/>
    </source>
</evidence>
<feature type="region of interest" description="Disordered" evidence="1">
    <location>
        <begin position="118"/>
        <end position="139"/>
    </location>
</feature>
<dbReference type="AlphaFoldDB" id="A0A4Y7RBN1"/>
<dbReference type="InterPro" id="IPR000253">
    <property type="entry name" value="FHA_dom"/>
</dbReference>
<feature type="compositionally biased region" description="Basic and acidic residues" evidence="1">
    <location>
        <begin position="124"/>
        <end position="139"/>
    </location>
</feature>
<dbReference type="InterPro" id="IPR050923">
    <property type="entry name" value="Cell_Proc_Reg/RNA_Proc"/>
</dbReference>
<dbReference type="CDD" id="cd00060">
    <property type="entry name" value="FHA"/>
    <property type="match status" value="1"/>
</dbReference>
<sequence>MGVFSGLEGSLEKYIDSFFKDNFGGRVQPVDIAKKLAREMRDARRVSIRNIYVPNLYTVFLHPADCENIATFSSLLAKELGDYVTKKAAEKKYTLTGPPSVKFEQDQALPAGGLRVAGEFSESPPEKEHTAPDEKPIEHTQRFRPVKEYSRGEAVSPACGSLRVNDGPDRGKVFQLKAASIVLGRHESCDIVLNDSSVSRRHARLELHRGRYTIVDLGSTNGTMVNGVRIGTKVLEPGDTVILGTTTCSFKVE</sequence>
<evidence type="ECO:0000313" key="4">
    <source>
        <dbReference type="Proteomes" id="UP000298324"/>
    </source>
</evidence>
<feature type="domain" description="FHA" evidence="2">
    <location>
        <begin position="181"/>
        <end position="230"/>
    </location>
</feature>
<evidence type="ECO:0000259" key="2">
    <source>
        <dbReference type="PROSITE" id="PS50006"/>
    </source>
</evidence>
<dbReference type="RefSeq" id="WP_190258484.1">
    <property type="nucleotide sequence ID" value="NZ_QFGA01000002.1"/>
</dbReference>
<reference evidence="3 4" key="1">
    <citation type="journal article" date="2018" name="Environ. Microbiol.">
        <title>Novel energy conservation strategies and behaviour of Pelotomaculum schinkii driving syntrophic propionate catabolism.</title>
        <authorList>
            <person name="Hidalgo-Ahumada C.A.P."/>
            <person name="Nobu M.K."/>
            <person name="Narihiro T."/>
            <person name="Tamaki H."/>
            <person name="Liu W.T."/>
            <person name="Kamagata Y."/>
            <person name="Stams A.J.M."/>
            <person name="Imachi H."/>
            <person name="Sousa D.Z."/>
        </authorList>
    </citation>
    <scope>NUCLEOTIDE SEQUENCE [LARGE SCALE GENOMIC DNA]</scope>
    <source>
        <strain evidence="3 4">HH</strain>
    </source>
</reference>
<dbReference type="InterPro" id="IPR042287">
    <property type="entry name" value="FhaA_N_sf"/>
</dbReference>
<name>A0A4Y7RBN1_9FIRM</name>
<dbReference type="Proteomes" id="UP000298324">
    <property type="component" value="Unassembled WGS sequence"/>
</dbReference>
<dbReference type="Gene3D" id="2.60.200.20">
    <property type="match status" value="1"/>
</dbReference>
<gene>
    <name evidence="3" type="primary">garA</name>
    <name evidence="3" type="ORF">Psch_02778</name>
</gene>
<evidence type="ECO:0000313" key="3">
    <source>
        <dbReference type="EMBL" id="TEB05737.1"/>
    </source>
</evidence>
<proteinExistence type="predicted"/>
<dbReference type="Gene3D" id="3.30.2320.60">
    <property type="entry name" value="FhaA, phosphopeptide-binding domain (DUF3662)"/>
    <property type="match status" value="1"/>
</dbReference>
<accession>A0A4Y7RBN1</accession>
<keyword evidence="4" id="KW-1185">Reference proteome</keyword>
<dbReference type="PROSITE" id="PS50006">
    <property type="entry name" value="FHA_DOMAIN"/>
    <property type="match status" value="1"/>
</dbReference>
<dbReference type="SMART" id="SM00240">
    <property type="entry name" value="FHA"/>
    <property type="match status" value="1"/>
</dbReference>